<dbReference type="OrthoDB" id="9797480at2"/>
<protein>
    <submittedName>
        <fullName evidence="4">Deacetylase sulfotransferase</fullName>
    </submittedName>
</protein>
<reference evidence="4 5" key="1">
    <citation type="submission" date="2015-06" db="EMBL/GenBank/DDBJ databases">
        <title>Draft genome assembly of filamentous brackish cyanobacterium Limnoraphis robusta strain CS-951.</title>
        <authorList>
            <person name="Willis A."/>
            <person name="Parks M."/>
            <person name="Burford M.A."/>
        </authorList>
    </citation>
    <scope>NUCLEOTIDE SEQUENCE [LARGE SCALE GENOMIC DNA]</scope>
    <source>
        <strain evidence="4 5">CS-951</strain>
    </source>
</reference>
<keyword evidence="2" id="KW-0325">Glycoprotein</keyword>
<dbReference type="SUPFAM" id="SSF52540">
    <property type="entry name" value="P-loop containing nucleoside triphosphate hydrolases"/>
    <property type="match status" value="1"/>
</dbReference>
<evidence type="ECO:0000313" key="5">
    <source>
        <dbReference type="Proteomes" id="UP000033607"/>
    </source>
</evidence>
<dbReference type="InterPro" id="IPR000863">
    <property type="entry name" value="Sulfotransferase_dom"/>
</dbReference>
<organism evidence="4 5">
    <name type="scientific">Limnoraphis robusta CS-951</name>
    <dbReference type="NCBI Taxonomy" id="1637645"/>
    <lineage>
        <taxon>Bacteria</taxon>
        <taxon>Bacillati</taxon>
        <taxon>Cyanobacteriota</taxon>
        <taxon>Cyanophyceae</taxon>
        <taxon>Oscillatoriophycideae</taxon>
        <taxon>Oscillatoriales</taxon>
        <taxon>Sirenicapillariaceae</taxon>
        <taxon>Limnoraphis</taxon>
    </lineage>
</organism>
<accession>A0A0F5Y6Y4</accession>
<dbReference type="Pfam" id="PF00685">
    <property type="entry name" value="Sulfotransfer_1"/>
    <property type="match status" value="1"/>
</dbReference>
<keyword evidence="1 4" id="KW-0808">Transferase</keyword>
<dbReference type="Proteomes" id="UP000033607">
    <property type="component" value="Unassembled WGS sequence"/>
</dbReference>
<dbReference type="EMBL" id="LATL02000200">
    <property type="protein sequence ID" value="KKD34609.1"/>
    <property type="molecule type" value="Genomic_DNA"/>
</dbReference>
<dbReference type="Gene3D" id="3.40.50.300">
    <property type="entry name" value="P-loop containing nucleotide triphosphate hydrolases"/>
    <property type="match status" value="1"/>
</dbReference>
<feature type="domain" description="Sulfotransferase" evidence="3">
    <location>
        <begin position="21"/>
        <end position="232"/>
    </location>
</feature>
<comment type="caution">
    <text evidence="4">The sequence shown here is derived from an EMBL/GenBank/DDBJ whole genome shotgun (WGS) entry which is preliminary data.</text>
</comment>
<evidence type="ECO:0000313" key="4">
    <source>
        <dbReference type="EMBL" id="KKD34609.1"/>
    </source>
</evidence>
<evidence type="ECO:0000256" key="1">
    <source>
        <dbReference type="ARBA" id="ARBA00022679"/>
    </source>
</evidence>
<gene>
    <name evidence="4" type="ORF">WN50_29960</name>
</gene>
<dbReference type="InterPro" id="IPR027417">
    <property type="entry name" value="P-loop_NTPase"/>
</dbReference>
<dbReference type="RefSeq" id="WP_046282280.1">
    <property type="nucleotide sequence ID" value="NZ_LATL02000200.1"/>
</dbReference>
<dbReference type="GO" id="GO:0008146">
    <property type="term" value="F:sulfotransferase activity"/>
    <property type="evidence" value="ECO:0007669"/>
    <property type="project" value="InterPro"/>
</dbReference>
<proteinExistence type="predicted"/>
<sequence length="276" mass="32961">MVKQLVKEVIYSTYPIWKSKPDFLIIGAQRSGVTSLYRYLAQHPQALITWTWRETYYFDVHENYNKGIGWYLKHFPSKLRKGNKLTFEAAPSYLYHQYIPQRIQQDLGNIKMIAILRNPADRAYSAWQMFQNYSNNPDPYLRGIADDRTFAEAIAQELELLKSDSTPPKYPYDYIDKGKYANHLKNYYQYCDPQNIWVVNFEQFRDHLTVVLDKVCDFLEIEPFSSEQIKQFQNQKYATANYVKNIGDEDVLEKLKTYFIPENKKLYELLNVRFDW</sequence>
<evidence type="ECO:0000259" key="3">
    <source>
        <dbReference type="Pfam" id="PF00685"/>
    </source>
</evidence>
<dbReference type="PANTHER" id="PTHR10605:SF56">
    <property type="entry name" value="BIFUNCTIONAL HEPARAN SULFATE N-DEACETYLASE_N-SULFOTRANSFERASE"/>
    <property type="match status" value="1"/>
</dbReference>
<dbReference type="AlphaFoldDB" id="A0A0F5Y6Y4"/>
<name>A0A0F5Y6Y4_9CYAN</name>
<evidence type="ECO:0000256" key="2">
    <source>
        <dbReference type="ARBA" id="ARBA00023180"/>
    </source>
</evidence>
<dbReference type="PANTHER" id="PTHR10605">
    <property type="entry name" value="HEPARAN SULFATE SULFOTRANSFERASE"/>
    <property type="match status" value="1"/>
</dbReference>
<dbReference type="InterPro" id="IPR037359">
    <property type="entry name" value="NST/OST"/>
</dbReference>